<sequence length="968" mass="101223">MFGRKMFAASLSLAIICSLAIVGVPKALAAATDYYVSSTGSDSNPGTMAQPFLTILKASQAAAPGTTVHVLPGTYTGGFQTKANGMASARIRYVSDVLWGARLVPPAVNASGYVWDNQGSYVDIEGFEVDGNGSDTRNGLYNEGSYVGIKNNHVHDIATNIPCTGSGGAAINTDYYHYGVETEISGNIVHNIGYAGCSFIQGIYVSTSGTVKNNLVYQNGGAALHLWHDANHVTIANNTIFSSWFGMVIGGGDFWHTQGPAEEIHVSNNIVFDNSYGISEQGKTGTNNTYTNNLIFQNSIYDLSLQNGLTAVGTISANPQFVYYDSAGGGNYHIKYTSPAIDSGVPDDAPAVDLDGKTRPRGAGFDIGAYEYDPNGFTIQAVSRALRIGETTQIVSSYDLSGALYTSDNPAVAMVNGNGLVTAVSNGVANITAVVGGNGTPKSSAVLIKVAERLQSISLQTGDPTPEIGQTQKYMVAGLMSDGSAANLSAASIRYYMKGNTIASVSSTGLVTGINSGMDTLNVDVTLDGVTKRMNISVTIAAPTIASVALSAPSSSLVKGQTTQLAVAGTATNGKPASLKTSTIAYQSSNTAVATVSTAGLVTAISPGTAILKANVTLNGVTLSATFTITVQPGLSVITGFTKLPLIAKTTGTIIYAPTLQFEANQAGESITFGVDVPETHLYQLRMTTFKATSYGKYSIKLDGQSLSDYNFYGSTGRSTVFEPIGSMQLTKGVHQLTFLNIGKNEESTNYKMGVIDLELLAMPDSIPPVTSAGVQGNIHNGWFTSDVTISLSAADDDTGVNRTEYRLDDAADWSTYSGPITITTDGAHTLAYRSIDAAGNVEQAKVLPINIDQTAPVLTVTLDPSSLWPPNHKMVTIHAQPSAVDTASEIAAITLTSITSNETDAGDVDIIANIGSTDVTFQLRAERNGNGNGRIYTVTYTAVDQAGHQTSASATVSIPHDQSNAQQ</sequence>
<comment type="subcellular location">
    <subcellularLocation>
        <location evidence="2">Secreted</location>
    </subcellularLocation>
</comment>
<dbReference type="InterPro" id="IPR008964">
    <property type="entry name" value="Invasin/intimin_cell_adhesion"/>
</dbReference>
<dbReference type="PANTHER" id="PTHR40088">
    <property type="entry name" value="PECTATE LYASE (EUROFUNG)"/>
    <property type="match status" value="1"/>
</dbReference>
<dbReference type="InterPro" id="IPR039448">
    <property type="entry name" value="Beta_helix"/>
</dbReference>
<dbReference type="InterPro" id="IPR003343">
    <property type="entry name" value="Big_2"/>
</dbReference>
<dbReference type="Gene3D" id="2.60.40.1080">
    <property type="match status" value="3"/>
</dbReference>
<dbReference type="PANTHER" id="PTHR40088:SF1">
    <property type="entry name" value="PECTATE LYASE PEL9"/>
    <property type="match status" value="1"/>
</dbReference>
<feature type="domain" description="BIG2" evidence="10">
    <location>
        <begin position="373"/>
        <end position="445"/>
    </location>
</feature>
<dbReference type="NCBIfam" id="NF047446">
    <property type="entry name" value="barrel_OmpL47"/>
    <property type="match status" value="1"/>
</dbReference>
<evidence type="ECO:0000256" key="1">
    <source>
        <dbReference type="ARBA" id="ARBA00001913"/>
    </source>
</evidence>
<dbReference type="InterPro" id="IPR012334">
    <property type="entry name" value="Pectin_lyas_fold"/>
</dbReference>
<name>A0ABU1NTP8_9BACL</name>
<keyword evidence="3" id="KW-0964">Secreted</keyword>
<dbReference type="SUPFAM" id="SSF51126">
    <property type="entry name" value="Pectin lyase-like"/>
    <property type="match status" value="1"/>
</dbReference>
<comment type="cofactor">
    <cofactor evidence="1">
        <name>Ca(2+)</name>
        <dbReference type="ChEBI" id="CHEBI:29108"/>
    </cofactor>
</comment>
<dbReference type="Gene3D" id="2.160.20.10">
    <property type="entry name" value="Single-stranded right-handed beta-helix, Pectin lyase-like"/>
    <property type="match status" value="1"/>
</dbReference>
<evidence type="ECO:0000259" key="10">
    <source>
        <dbReference type="SMART" id="SM00635"/>
    </source>
</evidence>
<keyword evidence="12" id="KW-1185">Reference proteome</keyword>
<dbReference type="InterPro" id="IPR058094">
    <property type="entry name" value="Ig-like_OmpL47-like"/>
</dbReference>
<evidence type="ECO:0000313" key="12">
    <source>
        <dbReference type="Proteomes" id="UP001267290"/>
    </source>
</evidence>
<evidence type="ECO:0000256" key="5">
    <source>
        <dbReference type="ARBA" id="ARBA00022729"/>
    </source>
</evidence>
<feature type="domain" description="BIG2" evidence="10">
    <location>
        <begin position="544"/>
        <end position="628"/>
    </location>
</feature>
<keyword evidence="6" id="KW-0106">Calcium</keyword>
<dbReference type="InterPro" id="IPR052052">
    <property type="entry name" value="Polysaccharide_Lyase_9"/>
</dbReference>
<evidence type="ECO:0000256" key="8">
    <source>
        <dbReference type="ARBA" id="ARBA00038263"/>
    </source>
</evidence>
<dbReference type="SUPFAM" id="SSF49785">
    <property type="entry name" value="Galactose-binding domain-like"/>
    <property type="match status" value="1"/>
</dbReference>
<gene>
    <name evidence="11" type="ORF">J2736_001614</name>
</gene>
<dbReference type="EMBL" id="JAVDSB010000001">
    <property type="protein sequence ID" value="MDR6550431.1"/>
    <property type="molecule type" value="Genomic_DNA"/>
</dbReference>
<dbReference type="InterPro" id="IPR008979">
    <property type="entry name" value="Galactose-bd-like_sf"/>
</dbReference>
<evidence type="ECO:0000313" key="11">
    <source>
        <dbReference type="EMBL" id="MDR6550431.1"/>
    </source>
</evidence>
<reference evidence="11 12" key="1">
    <citation type="submission" date="2023-07" db="EMBL/GenBank/DDBJ databases">
        <title>Sorghum-associated microbial communities from plants grown in Nebraska, USA.</title>
        <authorList>
            <person name="Schachtman D."/>
        </authorList>
    </citation>
    <scope>NUCLEOTIDE SEQUENCE [LARGE SCALE GENOMIC DNA]</scope>
    <source>
        <strain evidence="11 12">CC258</strain>
    </source>
</reference>
<dbReference type="Pfam" id="PF13229">
    <property type="entry name" value="Beta_helix"/>
    <property type="match status" value="1"/>
</dbReference>
<dbReference type="SMART" id="SM00635">
    <property type="entry name" value="BID_2"/>
    <property type="match status" value="3"/>
</dbReference>
<dbReference type="InterPro" id="IPR059226">
    <property type="entry name" value="Choice_anch_Q_dom"/>
</dbReference>
<evidence type="ECO:0000256" key="7">
    <source>
        <dbReference type="ARBA" id="ARBA00023239"/>
    </source>
</evidence>
<dbReference type="Proteomes" id="UP001267290">
    <property type="component" value="Unassembled WGS sequence"/>
</dbReference>
<dbReference type="InterPro" id="IPR006626">
    <property type="entry name" value="PbH1"/>
</dbReference>
<dbReference type="Gene3D" id="3.30.1920.20">
    <property type="match status" value="1"/>
</dbReference>
<keyword evidence="7" id="KW-0456">Lyase</keyword>
<dbReference type="SUPFAM" id="SSF49373">
    <property type="entry name" value="Invasin/intimin cell-adhesion fragments"/>
    <property type="match status" value="2"/>
</dbReference>
<evidence type="ECO:0000256" key="2">
    <source>
        <dbReference type="ARBA" id="ARBA00004613"/>
    </source>
</evidence>
<feature type="signal peptide" evidence="9">
    <location>
        <begin position="1"/>
        <end position="29"/>
    </location>
</feature>
<dbReference type="InterPro" id="IPR011050">
    <property type="entry name" value="Pectin_lyase_fold/virulence"/>
</dbReference>
<dbReference type="NCBIfam" id="NF041518">
    <property type="entry name" value="choice_anch_Q"/>
    <property type="match status" value="1"/>
</dbReference>
<comment type="caution">
    <text evidence="11">The sequence shown here is derived from an EMBL/GenBank/DDBJ whole genome shotgun (WGS) entry which is preliminary data.</text>
</comment>
<dbReference type="RefSeq" id="WP_310225072.1">
    <property type="nucleotide sequence ID" value="NZ_JAVDSB010000001.1"/>
</dbReference>
<evidence type="ECO:0000256" key="6">
    <source>
        <dbReference type="ARBA" id="ARBA00022837"/>
    </source>
</evidence>
<comment type="similarity">
    <text evidence="8">Belongs to the polysaccharide lyase 9 family.</text>
</comment>
<accession>A0ABU1NTP8</accession>
<keyword evidence="5 9" id="KW-0732">Signal</keyword>
<feature type="domain" description="BIG2" evidence="10">
    <location>
        <begin position="453"/>
        <end position="537"/>
    </location>
</feature>
<protein>
    <recommendedName>
        <fullName evidence="10">BIG2 domain-containing protein</fullName>
    </recommendedName>
</protein>
<dbReference type="Gene3D" id="2.60.120.260">
    <property type="entry name" value="Galactose-binding domain-like"/>
    <property type="match status" value="1"/>
</dbReference>
<dbReference type="InterPro" id="IPR053868">
    <property type="entry name" value="Pel9A-like_beta_helix"/>
</dbReference>
<evidence type="ECO:0000256" key="4">
    <source>
        <dbReference type="ARBA" id="ARBA00022723"/>
    </source>
</evidence>
<keyword evidence="4" id="KW-0479">Metal-binding</keyword>
<dbReference type="Pfam" id="PF02368">
    <property type="entry name" value="Big_2"/>
    <property type="match status" value="3"/>
</dbReference>
<evidence type="ECO:0000256" key="3">
    <source>
        <dbReference type="ARBA" id="ARBA00022525"/>
    </source>
</evidence>
<dbReference type="SMART" id="SM00710">
    <property type="entry name" value="PbH1"/>
    <property type="match status" value="6"/>
</dbReference>
<evidence type="ECO:0000256" key="9">
    <source>
        <dbReference type="SAM" id="SignalP"/>
    </source>
</evidence>
<organism evidence="11 12">
    <name type="scientific">Paenibacillus qinlingensis</name>
    <dbReference type="NCBI Taxonomy" id="1837343"/>
    <lineage>
        <taxon>Bacteria</taxon>
        <taxon>Bacillati</taxon>
        <taxon>Bacillota</taxon>
        <taxon>Bacilli</taxon>
        <taxon>Bacillales</taxon>
        <taxon>Paenibacillaceae</taxon>
        <taxon>Paenibacillus</taxon>
    </lineage>
</organism>
<feature type="chain" id="PRO_5047021992" description="BIG2 domain-containing protein" evidence="9">
    <location>
        <begin position="30"/>
        <end position="968"/>
    </location>
</feature>
<proteinExistence type="inferred from homology"/>
<dbReference type="Pfam" id="PF22842">
    <property type="entry name" value="Pel9A-like_beta_helix"/>
    <property type="match status" value="1"/>
</dbReference>